<reference evidence="8" key="1">
    <citation type="journal article" date="2014" name="Int. J. Syst. Evol. Microbiol.">
        <title>Complete genome sequence of Corynebacterium casei LMG S-19264T (=DSM 44701T), isolated from a smear-ripened cheese.</title>
        <authorList>
            <consortium name="US DOE Joint Genome Institute (JGI-PGF)"/>
            <person name="Walter F."/>
            <person name="Albersmeier A."/>
            <person name="Kalinowski J."/>
            <person name="Ruckert C."/>
        </authorList>
    </citation>
    <scope>NUCLEOTIDE SEQUENCE</scope>
    <source>
        <strain evidence="8">CGMCC 1.15448</strain>
    </source>
</reference>
<organism evidence="8 9">
    <name type="scientific">Puia dinghuensis</name>
    <dbReference type="NCBI Taxonomy" id="1792502"/>
    <lineage>
        <taxon>Bacteria</taxon>
        <taxon>Pseudomonadati</taxon>
        <taxon>Bacteroidota</taxon>
        <taxon>Chitinophagia</taxon>
        <taxon>Chitinophagales</taxon>
        <taxon>Chitinophagaceae</taxon>
        <taxon>Puia</taxon>
    </lineage>
</organism>
<keyword evidence="3" id="KW-0813">Transport</keyword>
<reference evidence="8" key="2">
    <citation type="submission" date="2020-09" db="EMBL/GenBank/DDBJ databases">
        <authorList>
            <person name="Sun Q."/>
            <person name="Zhou Y."/>
        </authorList>
    </citation>
    <scope>NUCLEOTIDE SEQUENCE</scope>
    <source>
        <strain evidence="8">CGMCC 1.15448</strain>
    </source>
</reference>
<protein>
    <submittedName>
        <fullName evidence="8">Transporter</fullName>
    </submittedName>
</protein>
<dbReference type="Proteomes" id="UP000607559">
    <property type="component" value="Unassembled WGS sequence"/>
</dbReference>
<proteinExistence type="inferred from homology"/>
<dbReference type="Pfam" id="PF02321">
    <property type="entry name" value="OEP"/>
    <property type="match status" value="2"/>
</dbReference>
<dbReference type="InterPro" id="IPR051906">
    <property type="entry name" value="TolC-like"/>
</dbReference>
<comment type="subcellular location">
    <subcellularLocation>
        <location evidence="1">Cell outer membrane</location>
    </subcellularLocation>
</comment>
<dbReference type="GO" id="GO:0009279">
    <property type="term" value="C:cell outer membrane"/>
    <property type="evidence" value="ECO:0007669"/>
    <property type="project" value="UniProtKB-SubCell"/>
</dbReference>
<dbReference type="GO" id="GO:0015562">
    <property type="term" value="F:efflux transmembrane transporter activity"/>
    <property type="evidence" value="ECO:0007669"/>
    <property type="project" value="InterPro"/>
</dbReference>
<dbReference type="InterPro" id="IPR003423">
    <property type="entry name" value="OMP_efflux"/>
</dbReference>
<dbReference type="Gene3D" id="1.20.1600.10">
    <property type="entry name" value="Outer membrane efflux proteins (OEP)"/>
    <property type="match status" value="1"/>
</dbReference>
<keyword evidence="6" id="KW-0472">Membrane</keyword>
<dbReference type="EMBL" id="BMJC01000003">
    <property type="protein sequence ID" value="GGB07894.1"/>
    <property type="molecule type" value="Genomic_DNA"/>
</dbReference>
<dbReference type="GO" id="GO:1990281">
    <property type="term" value="C:efflux pump complex"/>
    <property type="evidence" value="ECO:0007669"/>
    <property type="project" value="TreeGrafter"/>
</dbReference>
<keyword evidence="7" id="KW-0998">Cell outer membrane</keyword>
<evidence type="ECO:0000256" key="6">
    <source>
        <dbReference type="ARBA" id="ARBA00023136"/>
    </source>
</evidence>
<evidence type="ECO:0000256" key="5">
    <source>
        <dbReference type="ARBA" id="ARBA00022692"/>
    </source>
</evidence>
<evidence type="ECO:0000256" key="7">
    <source>
        <dbReference type="ARBA" id="ARBA00023237"/>
    </source>
</evidence>
<dbReference type="PANTHER" id="PTHR30026:SF20">
    <property type="entry name" value="OUTER MEMBRANE PROTEIN TOLC"/>
    <property type="match status" value="1"/>
</dbReference>
<comment type="similarity">
    <text evidence="2">Belongs to the outer membrane factor (OMF) (TC 1.B.17) family.</text>
</comment>
<keyword evidence="9" id="KW-1185">Reference proteome</keyword>
<keyword evidence="5" id="KW-0812">Transmembrane</keyword>
<accession>A0A8J2UET0</accession>
<dbReference type="SUPFAM" id="SSF56954">
    <property type="entry name" value="Outer membrane efflux proteins (OEP)"/>
    <property type="match status" value="1"/>
</dbReference>
<name>A0A8J2UET0_9BACT</name>
<dbReference type="AlphaFoldDB" id="A0A8J2UET0"/>
<evidence type="ECO:0000256" key="1">
    <source>
        <dbReference type="ARBA" id="ARBA00004442"/>
    </source>
</evidence>
<dbReference type="GO" id="GO:0015288">
    <property type="term" value="F:porin activity"/>
    <property type="evidence" value="ECO:0007669"/>
    <property type="project" value="TreeGrafter"/>
</dbReference>
<sequence>MVKFAQTGRPDRTEIHKFVAMSIQKLLLLFLSLSSLFPPVAGHAQDKWDLRRCVDYAVANNISVKQADVQARLSKLTLEQSQWNQIPILSLGTQFGVKSGNTQNPNTYTLSTQTYTLNNWQLQSSVTAFNFSSIRKAIEASRYSWQAALANSEKTKNDITLNVANAYLSVLLAIGTSQAAELQLHLSQNQLALTRKQVNAGALPELNAAELESQVAQDSATYVSTKGTIQLDILTLKAYMGLDAATPFDVYTPPVEDIPVESLADLQPDAVYAMALVHQPLQKMDSLNIVSARMNRDASKGAMYPTFSIVGSLGASWISPFPENDLSKPPSITTDTLYNFRQVGSNGVFVEDVPTYTTKNKPYFSQLHQTFNQFIGISVNIPILNNRTLRTAYDKSKLNLLNLQLTRDQDNLTLKQNIYQAYTAAISSLQKFEANKITVAATQKSYDYAQKRYNIGMLNTVDLLTQQNNFFNARINLLNSQFDYVFKMKVLEFYKGLGVKLSK</sequence>
<evidence type="ECO:0000313" key="8">
    <source>
        <dbReference type="EMBL" id="GGB07894.1"/>
    </source>
</evidence>
<evidence type="ECO:0000256" key="3">
    <source>
        <dbReference type="ARBA" id="ARBA00022448"/>
    </source>
</evidence>
<evidence type="ECO:0000313" key="9">
    <source>
        <dbReference type="Proteomes" id="UP000607559"/>
    </source>
</evidence>
<gene>
    <name evidence="8" type="ORF">GCM10011511_34320</name>
</gene>
<evidence type="ECO:0000256" key="2">
    <source>
        <dbReference type="ARBA" id="ARBA00007613"/>
    </source>
</evidence>
<dbReference type="PANTHER" id="PTHR30026">
    <property type="entry name" value="OUTER MEMBRANE PROTEIN TOLC"/>
    <property type="match status" value="1"/>
</dbReference>
<comment type="caution">
    <text evidence="8">The sequence shown here is derived from an EMBL/GenBank/DDBJ whole genome shotgun (WGS) entry which is preliminary data.</text>
</comment>
<evidence type="ECO:0000256" key="4">
    <source>
        <dbReference type="ARBA" id="ARBA00022452"/>
    </source>
</evidence>
<keyword evidence="4" id="KW-1134">Transmembrane beta strand</keyword>